<dbReference type="AlphaFoldDB" id="A0A6L2JGB3"/>
<protein>
    <submittedName>
        <fullName evidence="2">Uncharacterized protein</fullName>
    </submittedName>
</protein>
<reference evidence="2" key="1">
    <citation type="journal article" date="2019" name="Sci. Rep.">
        <title>Draft genome of Tanacetum cinerariifolium, the natural source of mosquito coil.</title>
        <authorList>
            <person name="Yamashiro T."/>
            <person name="Shiraishi A."/>
            <person name="Satake H."/>
            <person name="Nakayama K."/>
        </authorList>
    </citation>
    <scope>NUCLEOTIDE SEQUENCE</scope>
</reference>
<evidence type="ECO:0000313" key="2">
    <source>
        <dbReference type="EMBL" id="GEU35637.1"/>
    </source>
</evidence>
<sequence length="106" mass="12026">MCMVFSAYRSLLTSEVTLELDTQIVEYGEEELRDRTIINHLEVESDHNNKKKEDEPSRSGDLYPRVSRKEEHANVPQDPNTMALYLEYVDHGASGGSAQVEGQTLI</sequence>
<comment type="caution">
    <text evidence="2">The sequence shown here is derived from an EMBL/GenBank/DDBJ whole genome shotgun (WGS) entry which is preliminary data.</text>
</comment>
<proteinExistence type="predicted"/>
<name>A0A6L2JGB3_TANCI</name>
<gene>
    <name evidence="2" type="ORF">Tci_007615</name>
</gene>
<feature type="region of interest" description="Disordered" evidence="1">
    <location>
        <begin position="43"/>
        <end position="80"/>
    </location>
</feature>
<dbReference type="EMBL" id="BKCJ010000713">
    <property type="protein sequence ID" value="GEU35637.1"/>
    <property type="molecule type" value="Genomic_DNA"/>
</dbReference>
<feature type="compositionally biased region" description="Basic and acidic residues" evidence="1">
    <location>
        <begin position="43"/>
        <end position="58"/>
    </location>
</feature>
<accession>A0A6L2JGB3</accession>
<evidence type="ECO:0000256" key="1">
    <source>
        <dbReference type="SAM" id="MobiDB-lite"/>
    </source>
</evidence>
<organism evidence="2">
    <name type="scientific">Tanacetum cinerariifolium</name>
    <name type="common">Dalmatian daisy</name>
    <name type="synonym">Chrysanthemum cinerariifolium</name>
    <dbReference type="NCBI Taxonomy" id="118510"/>
    <lineage>
        <taxon>Eukaryota</taxon>
        <taxon>Viridiplantae</taxon>
        <taxon>Streptophyta</taxon>
        <taxon>Embryophyta</taxon>
        <taxon>Tracheophyta</taxon>
        <taxon>Spermatophyta</taxon>
        <taxon>Magnoliopsida</taxon>
        <taxon>eudicotyledons</taxon>
        <taxon>Gunneridae</taxon>
        <taxon>Pentapetalae</taxon>
        <taxon>asterids</taxon>
        <taxon>campanulids</taxon>
        <taxon>Asterales</taxon>
        <taxon>Asteraceae</taxon>
        <taxon>Asteroideae</taxon>
        <taxon>Anthemideae</taxon>
        <taxon>Anthemidinae</taxon>
        <taxon>Tanacetum</taxon>
    </lineage>
</organism>